<gene>
    <name evidence="4" type="ORF">L618_001400000480</name>
</gene>
<proteinExistence type="predicted"/>
<evidence type="ECO:0000259" key="3">
    <source>
        <dbReference type="Pfam" id="PF13579"/>
    </source>
</evidence>
<reference evidence="4 5" key="1">
    <citation type="submission" date="2019-07" db="EMBL/GenBank/DDBJ databases">
        <title>Genome sequencing of lignin-degrading bacterial isolates.</title>
        <authorList>
            <person name="Gladden J."/>
        </authorList>
    </citation>
    <scope>NUCLEOTIDE SEQUENCE [LARGE SCALE GENOMIC DNA]</scope>
    <source>
        <strain evidence="4 5">J45</strain>
    </source>
</reference>
<feature type="domain" description="Glycosyltransferase subfamily 4-like N-terminal" evidence="3">
    <location>
        <begin position="65"/>
        <end position="160"/>
    </location>
</feature>
<evidence type="ECO:0000313" key="5">
    <source>
        <dbReference type="Proteomes" id="UP000317573"/>
    </source>
</evidence>
<dbReference type="EMBL" id="VLJT01000011">
    <property type="protein sequence ID" value="TWH23074.1"/>
    <property type="molecule type" value="Genomic_DNA"/>
</dbReference>
<dbReference type="SUPFAM" id="SSF53756">
    <property type="entry name" value="UDP-Glycosyltransferase/glycogen phosphorylase"/>
    <property type="match status" value="1"/>
</dbReference>
<accession>A0A562EN62</accession>
<dbReference type="InterPro" id="IPR028098">
    <property type="entry name" value="Glyco_trans_4-like_N"/>
</dbReference>
<protein>
    <submittedName>
        <fullName evidence="4">Glycosyltransferase involved in cell wall biosynthesis</fullName>
    </submittedName>
</protein>
<keyword evidence="1" id="KW-0328">Glycosyltransferase</keyword>
<sequence>MTSRRALWVSTGPTMRGGIATFVRTMQNTDLWTDWNIEHISTHCDGSVVRRIGRFSIGLVSFGYRMIRRRPDVVHLHTASYGSFVRKATLAWMARGARVPVVLHIHGAEFHRFYAVCPSPLRYLVRATLTMAAAVVALGDEWARRLEAIAPGARVLVVPNAVRPCPPVSHEPDGRPVDVLFLGEIGERKGTFVLLDAWSRLVREGVVSPAVAHLTVAGNGAVAAATEQIHTTGTSDTVTIAGWTAPEKVEGLVASSRVFVLPSRNEGQPMAVLEAMAAGLCIVTSPVGGIPDLLDEHSALLVPPDEPAALTAALRCALTDAATRAGLGAAARQRVLTDFDVDVVSRRFDALYREVGSCTVPAPYE</sequence>
<dbReference type="CDD" id="cd03801">
    <property type="entry name" value="GT4_PimA-like"/>
    <property type="match status" value="1"/>
</dbReference>
<evidence type="ECO:0000256" key="2">
    <source>
        <dbReference type="ARBA" id="ARBA00022679"/>
    </source>
</evidence>
<dbReference type="Proteomes" id="UP000317573">
    <property type="component" value="Unassembled WGS sequence"/>
</dbReference>
<organism evidence="4 5">
    <name type="scientific">Rhodococcus rhodochrous J45</name>
    <dbReference type="NCBI Taxonomy" id="935266"/>
    <lineage>
        <taxon>Bacteria</taxon>
        <taxon>Bacillati</taxon>
        <taxon>Actinomycetota</taxon>
        <taxon>Actinomycetes</taxon>
        <taxon>Mycobacteriales</taxon>
        <taxon>Nocardiaceae</taxon>
        <taxon>Rhodococcus</taxon>
    </lineage>
</organism>
<dbReference type="PANTHER" id="PTHR12526">
    <property type="entry name" value="GLYCOSYLTRANSFERASE"/>
    <property type="match status" value="1"/>
</dbReference>
<name>A0A562EN62_RHORH</name>
<dbReference type="Pfam" id="PF13692">
    <property type="entry name" value="Glyco_trans_1_4"/>
    <property type="match status" value="1"/>
</dbReference>
<dbReference type="AlphaFoldDB" id="A0A562EN62"/>
<dbReference type="Pfam" id="PF13579">
    <property type="entry name" value="Glyco_trans_4_4"/>
    <property type="match status" value="1"/>
</dbReference>
<dbReference type="RefSeq" id="WP_145691263.1">
    <property type="nucleotide sequence ID" value="NZ_VLJT01000011.1"/>
</dbReference>
<comment type="caution">
    <text evidence="4">The sequence shown here is derived from an EMBL/GenBank/DDBJ whole genome shotgun (WGS) entry which is preliminary data.</text>
</comment>
<evidence type="ECO:0000313" key="4">
    <source>
        <dbReference type="EMBL" id="TWH23074.1"/>
    </source>
</evidence>
<dbReference type="Gene3D" id="3.40.50.2000">
    <property type="entry name" value="Glycogen Phosphorylase B"/>
    <property type="match status" value="2"/>
</dbReference>
<dbReference type="PANTHER" id="PTHR12526:SF631">
    <property type="entry name" value="BLL6306 PROTEIN"/>
    <property type="match status" value="1"/>
</dbReference>
<evidence type="ECO:0000256" key="1">
    <source>
        <dbReference type="ARBA" id="ARBA00022676"/>
    </source>
</evidence>
<keyword evidence="2 4" id="KW-0808">Transferase</keyword>
<dbReference type="GO" id="GO:0016757">
    <property type="term" value="F:glycosyltransferase activity"/>
    <property type="evidence" value="ECO:0007669"/>
    <property type="project" value="UniProtKB-KW"/>
</dbReference>